<evidence type="ECO:0000256" key="7">
    <source>
        <dbReference type="ARBA" id="ARBA00023136"/>
    </source>
</evidence>
<dbReference type="PANTHER" id="PTHR11040:SF44">
    <property type="entry name" value="PROTEIN ZNTC-RELATED"/>
    <property type="match status" value="1"/>
</dbReference>
<feature type="transmembrane region" description="Helical" evidence="8">
    <location>
        <begin position="124"/>
        <end position="146"/>
    </location>
</feature>
<keyword evidence="3 8" id="KW-0813">Transport</keyword>
<comment type="similarity">
    <text evidence="2 8">Belongs to the ZIP transporter (TC 2.A.5) family.</text>
</comment>
<evidence type="ECO:0000256" key="1">
    <source>
        <dbReference type="ARBA" id="ARBA00004141"/>
    </source>
</evidence>
<evidence type="ECO:0000256" key="3">
    <source>
        <dbReference type="ARBA" id="ARBA00022448"/>
    </source>
</evidence>
<reference evidence="10 11" key="1">
    <citation type="submission" date="2023-04" db="EMBL/GenBank/DDBJ databases">
        <title>Genome of Basidiobolus ranarum AG-B5.</title>
        <authorList>
            <person name="Stajich J.E."/>
            <person name="Carter-House D."/>
            <person name="Gryganskyi A."/>
        </authorList>
    </citation>
    <scope>NUCLEOTIDE SEQUENCE [LARGE SCALE GENOMIC DNA]</scope>
    <source>
        <strain evidence="10 11">AG-B5</strain>
    </source>
</reference>
<feature type="transmembrane region" description="Helical" evidence="8">
    <location>
        <begin position="265"/>
        <end position="287"/>
    </location>
</feature>
<name>A0ABR2WLM8_9FUNG</name>
<organism evidence="10 11">
    <name type="scientific">Basidiobolus ranarum</name>
    <dbReference type="NCBI Taxonomy" id="34480"/>
    <lineage>
        <taxon>Eukaryota</taxon>
        <taxon>Fungi</taxon>
        <taxon>Fungi incertae sedis</taxon>
        <taxon>Zoopagomycota</taxon>
        <taxon>Entomophthoromycotina</taxon>
        <taxon>Basidiobolomycetes</taxon>
        <taxon>Basidiobolales</taxon>
        <taxon>Basidiobolaceae</taxon>
        <taxon>Basidiobolus</taxon>
    </lineage>
</organism>
<keyword evidence="5 8" id="KW-1133">Transmembrane helix</keyword>
<gene>
    <name evidence="10" type="ORF">K7432_011801</name>
</gene>
<keyword evidence="9" id="KW-0732">Signal</keyword>
<feature type="transmembrane region" description="Helical" evidence="8">
    <location>
        <begin position="84"/>
        <end position="104"/>
    </location>
</feature>
<sequence length="361" mass="38680">MAILGYISRSFFTITLLLVLAISFTKAAKLEKRDEGSCESETSVNYKQGLHIGAIFIIMATSALGSCFSMLIKAFPKFKLGKDIITVGRHFGTGVILATGFIHMFPGAMRSLTNPCIGEFAELYGAWAGLFAMLAALVLLMIEYAASVVYQNYQLKTSTTSAHESYPFGEEHSTDLEKNPSLDMSGGCHHHHGGILEGGNMDRTISTCLLEFGIALHSVLIGVSVGVAAGSEFTSLLVAVVFHQFFEGLALGARVEDLNLQNRMFSYGSSLLYAIITPTGVAIGVGIHSSYNPNGPTALIVNGVFDSISTGILLYMAFVELMSTDYQNNPTFMNSSVPLKTACFLGLWCGGAVMAVIGIWA</sequence>
<dbReference type="EMBL" id="JASJQH010000956">
    <property type="protein sequence ID" value="KAK9762448.1"/>
    <property type="molecule type" value="Genomic_DNA"/>
</dbReference>
<feature type="transmembrane region" description="Helical" evidence="8">
    <location>
        <begin position="299"/>
        <end position="318"/>
    </location>
</feature>
<dbReference type="InterPro" id="IPR004698">
    <property type="entry name" value="Zn/Fe_permease_fun/pln"/>
</dbReference>
<comment type="subcellular location">
    <subcellularLocation>
        <location evidence="1 8">Membrane</location>
        <topology evidence="1 8">Multi-pass membrane protein</topology>
    </subcellularLocation>
</comment>
<evidence type="ECO:0000256" key="2">
    <source>
        <dbReference type="ARBA" id="ARBA00006939"/>
    </source>
</evidence>
<comment type="caution">
    <text evidence="10">The sequence shown here is derived from an EMBL/GenBank/DDBJ whole genome shotgun (WGS) entry which is preliminary data.</text>
</comment>
<dbReference type="InterPro" id="IPR003689">
    <property type="entry name" value="ZIP"/>
</dbReference>
<dbReference type="Proteomes" id="UP001479436">
    <property type="component" value="Unassembled WGS sequence"/>
</dbReference>
<feature type="transmembrane region" description="Helical" evidence="8">
    <location>
        <begin position="235"/>
        <end position="253"/>
    </location>
</feature>
<evidence type="ECO:0000256" key="6">
    <source>
        <dbReference type="ARBA" id="ARBA00023065"/>
    </source>
</evidence>
<feature type="transmembrane region" description="Helical" evidence="8">
    <location>
        <begin position="339"/>
        <end position="360"/>
    </location>
</feature>
<dbReference type="Pfam" id="PF02535">
    <property type="entry name" value="Zip"/>
    <property type="match status" value="1"/>
</dbReference>
<evidence type="ECO:0000256" key="9">
    <source>
        <dbReference type="SAM" id="SignalP"/>
    </source>
</evidence>
<keyword evidence="7 8" id="KW-0472">Membrane</keyword>
<protein>
    <submittedName>
        <fullName evidence="10">Uncharacterized protein</fullName>
    </submittedName>
</protein>
<feature type="transmembrane region" description="Helical" evidence="8">
    <location>
        <begin position="209"/>
        <end position="229"/>
    </location>
</feature>
<keyword evidence="11" id="KW-1185">Reference proteome</keyword>
<evidence type="ECO:0000256" key="5">
    <source>
        <dbReference type="ARBA" id="ARBA00022989"/>
    </source>
</evidence>
<feature type="signal peptide" evidence="9">
    <location>
        <begin position="1"/>
        <end position="27"/>
    </location>
</feature>
<feature type="transmembrane region" description="Helical" evidence="8">
    <location>
        <begin position="51"/>
        <end position="72"/>
    </location>
</feature>
<evidence type="ECO:0000313" key="11">
    <source>
        <dbReference type="Proteomes" id="UP001479436"/>
    </source>
</evidence>
<accession>A0ABR2WLM8</accession>
<evidence type="ECO:0000256" key="8">
    <source>
        <dbReference type="RuleBase" id="RU362088"/>
    </source>
</evidence>
<evidence type="ECO:0000313" key="10">
    <source>
        <dbReference type="EMBL" id="KAK9762448.1"/>
    </source>
</evidence>
<keyword evidence="4 8" id="KW-0812">Transmembrane</keyword>
<dbReference type="NCBIfam" id="TIGR00820">
    <property type="entry name" value="zip"/>
    <property type="match status" value="1"/>
</dbReference>
<dbReference type="PANTHER" id="PTHR11040">
    <property type="entry name" value="ZINC/IRON TRANSPORTER"/>
    <property type="match status" value="1"/>
</dbReference>
<proteinExistence type="inferred from homology"/>
<evidence type="ECO:0000256" key="4">
    <source>
        <dbReference type="ARBA" id="ARBA00022692"/>
    </source>
</evidence>
<keyword evidence="6 8" id="KW-0406">Ion transport</keyword>
<feature type="chain" id="PRO_5045477218" evidence="9">
    <location>
        <begin position="28"/>
        <end position="361"/>
    </location>
</feature>